<proteinExistence type="predicted"/>
<keyword evidence="2" id="KW-1185">Reference proteome</keyword>
<dbReference type="AlphaFoldDB" id="A0AAU9PS37"/>
<evidence type="ECO:0000313" key="1">
    <source>
        <dbReference type="EMBL" id="CAH1452728.1"/>
    </source>
</evidence>
<dbReference type="Proteomes" id="UP001157418">
    <property type="component" value="Unassembled WGS sequence"/>
</dbReference>
<dbReference type="EMBL" id="CAKMRJ010005745">
    <property type="protein sequence ID" value="CAH1452728.1"/>
    <property type="molecule type" value="Genomic_DNA"/>
</dbReference>
<reference evidence="1 2" key="1">
    <citation type="submission" date="2022-01" db="EMBL/GenBank/DDBJ databases">
        <authorList>
            <person name="Xiong W."/>
            <person name="Schranz E."/>
        </authorList>
    </citation>
    <scope>NUCLEOTIDE SEQUENCE [LARGE SCALE GENOMIC DNA]</scope>
</reference>
<sequence length="136" mass="15516">MAQEGFLLPPNVHPYTSRWYPHPAKDEPYEEYVDHAMIEWQGDEREFTRALLGICEACILQHTNEISFPKSSLIASYAHYVNTDTPFPSITVSNTTATDLLEKALELKFGATSAKKYGFDALETKSKNNNEEEKER</sequence>
<accession>A0AAU9PS37</accession>
<evidence type="ECO:0000313" key="2">
    <source>
        <dbReference type="Proteomes" id="UP001157418"/>
    </source>
</evidence>
<gene>
    <name evidence="1" type="ORF">LVIROSA_LOCUS38016</name>
</gene>
<protein>
    <submittedName>
        <fullName evidence="1">Uncharacterized protein</fullName>
    </submittedName>
</protein>
<organism evidence="1 2">
    <name type="scientific">Lactuca virosa</name>
    <dbReference type="NCBI Taxonomy" id="75947"/>
    <lineage>
        <taxon>Eukaryota</taxon>
        <taxon>Viridiplantae</taxon>
        <taxon>Streptophyta</taxon>
        <taxon>Embryophyta</taxon>
        <taxon>Tracheophyta</taxon>
        <taxon>Spermatophyta</taxon>
        <taxon>Magnoliopsida</taxon>
        <taxon>eudicotyledons</taxon>
        <taxon>Gunneridae</taxon>
        <taxon>Pentapetalae</taxon>
        <taxon>asterids</taxon>
        <taxon>campanulids</taxon>
        <taxon>Asterales</taxon>
        <taxon>Asteraceae</taxon>
        <taxon>Cichorioideae</taxon>
        <taxon>Cichorieae</taxon>
        <taxon>Lactucinae</taxon>
        <taxon>Lactuca</taxon>
    </lineage>
</organism>
<comment type="caution">
    <text evidence="1">The sequence shown here is derived from an EMBL/GenBank/DDBJ whole genome shotgun (WGS) entry which is preliminary data.</text>
</comment>
<name>A0AAU9PS37_9ASTR</name>